<comment type="caution">
    <text evidence="1">The sequence shown here is derived from an EMBL/GenBank/DDBJ whole genome shotgun (WGS) entry which is preliminary data.</text>
</comment>
<organism evidence="1 2">
    <name type="scientific">Nonomuraea bangladeshensis</name>
    <dbReference type="NCBI Taxonomy" id="404385"/>
    <lineage>
        <taxon>Bacteria</taxon>
        <taxon>Bacillati</taxon>
        <taxon>Actinomycetota</taxon>
        <taxon>Actinomycetes</taxon>
        <taxon>Streptosporangiales</taxon>
        <taxon>Streptosporangiaceae</taxon>
        <taxon>Nonomuraea</taxon>
    </lineage>
</organism>
<sequence length="234" mass="26926">MKRRISIPKLYKDHETNAYCLQEERVEVRRDLGDLYPMIIGLCKLCGRRRMYNTAIAGPPARCPCTLEEANKKRKEMLFIDKLEPILATLPYIDPILDAQRGAEYLPYYSCGIDHQHGERIFINLGRLPLGDESPTYIYLIDFPDWHGEAFVKVGIGLFARLRDHERHGGVVLQAIEVPRWQAYAIEKMVIADWPSFYPTTPLPQRGDTECLVHATASQIELSRYVDLFSQNMG</sequence>
<evidence type="ECO:0008006" key="3">
    <source>
        <dbReference type="Google" id="ProtNLM"/>
    </source>
</evidence>
<name>A0ABV3GZ21_9ACTN</name>
<dbReference type="RefSeq" id="WP_364446112.1">
    <property type="nucleotide sequence ID" value="NZ_JBFARM010000002.1"/>
</dbReference>
<reference evidence="1 2" key="1">
    <citation type="submission" date="2024-06" db="EMBL/GenBank/DDBJ databases">
        <title>The Natural Products Discovery Center: Release of the First 8490 Sequenced Strains for Exploring Actinobacteria Biosynthetic Diversity.</title>
        <authorList>
            <person name="Kalkreuter E."/>
            <person name="Kautsar S.A."/>
            <person name="Yang D."/>
            <person name="Bader C.D."/>
            <person name="Teijaro C.N."/>
            <person name="Fluegel L."/>
            <person name="Davis C.M."/>
            <person name="Simpson J.R."/>
            <person name="Lauterbach L."/>
            <person name="Steele A.D."/>
            <person name="Gui C."/>
            <person name="Meng S."/>
            <person name="Li G."/>
            <person name="Viehrig K."/>
            <person name="Ye F."/>
            <person name="Su P."/>
            <person name="Kiefer A.F."/>
            <person name="Nichols A."/>
            <person name="Cepeda A.J."/>
            <person name="Yan W."/>
            <person name="Fan B."/>
            <person name="Jiang Y."/>
            <person name="Adhikari A."/>
            <person name="Zheng C.-J."/>
            <person name="Schuster L."/>
            <person name="Cowan T.M."/>
            <person name="Smanski M.J."/>
            <person name="Chevrette M.G."/>
            <person name="De Carvalho L.P.S."/>
            <person name="Shen B."/>
        </authorList>
    </citation>
    <scope>NUCLEOTIDE SEQUENCE [LARGE SCALE GENOMIC DNA]</scope>
    <source>
        <strain evidence="1 2">NPDC049574</strain>
    </source>
</reference>
<gene>
    <name evidence="1" type="ORF">AB0K40_08320</name>
</gene>
<evidence type="ECO:0000313" key="1">
    <source>
        <dbReference type="EMBL" id="MEV4285498.1"/>
    </source>
</evidence>
<protein>
    <recommendedName>
        <fullName evidence="3">GIY-YIG nuclease family protein</fullName>
    </recommendedName>
</protein>
<evidence type="ECO:0000313" key="2">
    <source>
        <dbReference type="Proteomes" id="UP001552427"/>
    </source>
</evidence>
<keyword evidence="2" id="KW-1185">Reference proteome</keyword>
<dbReference type="EMBL" id="JBFARM010000002">
    <property type="protein sequence ID" value="MEV4285498.1"/>
    <property type="molecule type" value="Genomic_DNA"/>
</dbReference>
<accession>A0ABV3GZ21</accession>
<proteinExistence type="predicted"/>
<dbReference type="Proteomes" id="UP001552427">
    <property type="component" value="Unassembled WGS sequence"/>
</dbReference>